<dbReference type="EMBL" id="AAOW01000011">
    <property type="protein sequence ID" value="EAR61092.1"/>
    <property type="molecule type" value="Genomic_DNA"/>
</dbReference>
<comment type="caution">
    <text evidence="1">The sequence shown here is derived from an EMBL/GenBank/DDBJ whole genome shotgun (WGS) entry which is preliminary data.</text>
</comment>
<dbReference type="RefSeq" id="WP_007022368.1">
    <property type="nucleotide sequence ID" value="NZ_CH724127.1"/>
</dbReference>
<evidence type="ECO:0000313" key="2">
    <source>
        <dbReference type="Proteomes" id="UP000002171"/>
    </source>
</evidence>
<name>A0A7U8GR85_NEPCE</name>
<dbReference type="Proteomes" id="UP000002171">
    <property type="component" value="Unassembled WGS sequence"/>
</dbReference>
<evidence type="ECO:0000313" key="1">
    <source>
        <dbReference type="EMBL" id="EAR61092.1"/>
    </source>
</evidence>
<gene>
    <name evidence="1" type="ORF">MED92_01744</name>
</gene>
<dbReference type="OrthoDB" id="6400925at2"/>
<reference evidence="1 2" key="1">
    <citation type="submission" date="2006-02" db="EMBL/GenBank/DDBJ databases">
        <authorList>
            <person name="Pinhassi J."/>
            <person name="Pedros-Alio C."/>
            <person name="Ferriera S."/>
            <person name="Johnson J."/>
            <person name="Kravitz S."/>
            <person name="Halpern A."/>
            <person name="Remington K."/>
            <person name="Beeson K."/>
            <person name="Tran B."/>
            <person name="Rogers Y.-H."/>
            <person name="Friedman R."/>
            <person name="Venter J.C."/>
        </authorList>
    </citation>
    <scope>NUCLEOTIDE SEQUENCE [LARGE SCALE GENOMIC DNA]</scope>
    <source>
        <strain evidence="1 2">MED92</strain>
    </source>
</reference>
<accession>A0A7U8GR85</accession>
<protein>
    <submittedName>
        <fullName evidence="1">Uncharacterized protein</fullName>
    </submittedName>
</protein>
<sequence length="74" mass="8762">MTYTIDAWFERENPYLKVIHRKTGISVLNWQGETLKRKILNGAINVEDFNQPPSQELVKELFLLDCLDQEQLRN</sequence>
<dbReference type="AlphaFoldDB" id="A0A7U8GR85"/>
<keyword evidence="2" id="KW-1185">Reference proteome</keyword>
<proteinExistence type="predicted"/>
<organism evidence="1 2">
    <name type="scientific">Neptuniibacter caesariensis</name>
    <dbReference type="NCBI Taxonomy" id="207954"/>
    <lineage>
        <taxon>Bacteria</taxon>
        <taxon>Pseudomonadati</taxon>
        <taxon>Pseudomonadota</taxon>
        <taxon>Gammaproteobacteria</taxon>
        <taxon>Oceanospirillales</taxon>
        <taxon>Oceanospirillaceae</taxon>
        <taxon>Neptuniibacter</taxon>
    </lineage>
</organism>